<dbReference type="PANTHER" id="PTHR30126:SF94">
    <property type="entry name" value="LYSR FAMILY TRANSCRIPTIONAL REGULATOR"/>
    <property type="match status" value="1"/>
</dbReference>
<proteinExistence type="inferred from homology"/>
<dbReference type="SUPFAM" id="SSF53850">
    <property type="entry name" value="Periplasmic binding protein-like II"/>
    <property type="match status" value="1"/>
</dbReference>
<dbReference type="Proteomes" id="UP000064939">
    <property type="component" value="Chromosome"/>
</dbReference>
<dbReference type="OrthoDB" id="464481at2"/>
<keyword evidence="3" id="KW-0238">DNA-binding</keyword>
<sequence>MHQYHKWLRSFYAVAYKGSFTTAAEYLSIGQPTVSEQVKALEKVFKVELFHRNGNTVEMSLAGQKLYEIAKPLFKLEEEAIHLLQSFQQKKVGMFRIGAVSPPIAMELTHELRMQYPTIDFKTSFYSATETITRLRNFDIDIAILARSNFEADLYTQVYKRYPIVAVVREDHPWAKEKEVFLEQLQHEKIILREEGSQTRVQVENICHERNIKLNSVMQMNSREAIFYAIAQGSGIGFVSEIEFVDMLNLQPIKFTGHPFYIEYRLCCLNLRKDRQMISEVFQHYAID</sequence>
<dbReference type="AlphaFoldDB" id="A0A0N7GY59"/>
<dbReference type="PRINTS" id="PR00039">
    <property type="entry name" value="HTHLYSR"/>
</dbReference>
<dbReference type="Pfam" id="PF00126">
    <property type="entry name" value="HTH_1"/>
    <property type="match status" value="1"/>
</dbReference>
<dbReference type="RefSeq" id="WP_054582481.1">
    <property type="nucleotide sequence ID" value="NZ_CP012808.1"/>
</dbReference>
<dbReference type="PANTHER" id="PTHR30126">
    <property type="entry name" value="HTH-TYPE TRANSCRIPTIONAL REGULATOR"/>
    <property type="match status" value="1"/>
</dbReference>
<dbReference type="GO" id="GO:0000976">
    <property type="term" value="F:transcription cis-regulatory region binding"/>
    <property type="evidence" value="ECO:0007669"/>
    <property type="project" value="TreeGrafter"/>
</dbReference>
<dbReference type="SUPFAM" id="SSF46785">
    <property type="entry name" value="Winged helix' DNA-binding domain"/>
    <property type="match status" value="1"/>
</dbReference>
<dbReference type="Pfam" id="PF03466">
    <property type="entry name" value="LysR_substrate"/>
    <property type="match status" value="1"/>
</dbReference>
<accession>A0A0N7GY59</accession>
<dbReference type="InterPro" id="IPR036388">
    <property type="entry name" value="WH-like_DNA-bd_sf"/>
</dbReference>
<evidence type="ECO:0000256" key="3">
    <source>
        <dbReference type="ARBA" id="ARBA00023125"/>
    </source>
</evidence>
<feature type="domain" description="HTH lysR-type" evidence="5">
    <location>
        <begin position="6"/>
        <end position="60"/>
    </location>
</feature>
<dbReference type="InterPro" id="IPR005119">
    <property type="entry name" value="LysR_subst-bd"/>
</dbReference>
<evidence type="ECO:0000256" key="1">
    <source>
        <dbReference type="ARBA" id="ARBA00009437"/>
    </source>
</evidence>
<dbReference type="GO" id="GO:0003700">
    <property type="term" value="F:DNA-binding transcription factor activity"/>
    <property type="evidence" value="ECO:0007669"/>
    <property type="project" value="InterPro"/>
</dbReference>
<keyword evidence="4" id="KW-0804">Transcription</keyword>
<evidence type="ECO:0000256" key="4">
    <source>
        <dbReference type="ARBA" id="ARBA00023163"/>
    </source>
</evidence>
<dbReference type="Gene3D" id="3.40.190.290">
    <property type="match status" value="1"/>
</dbReference>
<dbReference type="InterPro" id="IPR000847">
    <property type="entry name" value="LysR_HTH_N"/>
</dbReference>
<keyword evidence="7" id="KW-1185">Reference proteome</keyword>
<evidence type="ECO:0000313" key="6">
    <source>
        <dbReference type="EMBL" id="ALH96603.1"/>
    </source>
</evidence>
<dbReference type="STRING" id="1324350.AOY20_14195"/>
<dbReference type="EMBL" id="CP012808">
    <property type="protein sequence ID" value="ALH96603.1"/>
    <property type="molecule type" value="Genomic_DNA"/>
</dbReference>
<dbReference type="KEGG" id="aei:AOY20_14195"/>
<keyword evidence="2" id="KW-0805">Transcription regulation</keyword>
<dbReference type="PROSITE" id="PS50931">
    <property type="entry name" value="HTH_LYSR"/>
    <property type="match status" value="1"/>
</dbReference>
<evidence type="ECO:0000256" key="2">
    <source>
        <dbReference type="ARBA" id="ARBA00023015"/>
    </source>
</evidence>
<dbReference type="CDD" id="cd05466">
    <property type="entry name" value="PBP2_LTTR_substrate"/>
    <property type="match status" value="1"/>
</dbReference>
<protein>
    <submittedName>
        <fullName evidence="6">LysR family transcriptional regulator</fullName>
    </submittedName>
</protein>
<organism evidence="6 7">
    <name type="scientific">Acinetobacter equi</name>
    <dbReference type="NCBI Taxonomy" id="1324350"/>
    <lineage>
        <taxon>Bacteria</taxon>
        <taxon>Pseudomonadati</taxon>
        <taxon>Pseudomonadota</taxon>
        <taxon>Gammaproteobacteria</taxon>
        <taxon>Moraxellales</taxon>
        <taxon>Moraxellaceae</taxon>
        <taxon>Acinetobacter</taxon>
    </lineage>
</organism>
<comment type="similarity">
    <text evidence="1">Belongs to the LysR transcriptional regulatory family.</text>
</comment>
<evidence type="ECO:0000259" key="5">
    <source>
        <dbReference type="PROSITE" id="PS50931"/>
    </source>
</evidence>
<name>A0A0N7GY59_9GAMM</name>
<reference evidence="6 7" key="1">
    <citation type="journal article" date="2015" name="Int. J. Syst. Evol. Microbiol.">
        <title>Acinetobacter equi sp. nov. isolated from horse faeces.</title>
        <authorList>
            <person name="Poppel M.T."/>
            <person name="Skiebe E."/>
            <person name="Laue M."/>
            <person name="Bergmann H."/>
            <person name="Ebersberger I."/>
            <person name="Garn T."/>
            <person name="Fruth A."/>
            <person name="Baumgardt S."/>
            <person name="Busse H.J."/>
            <person name="Wilharm G."/>
        </authorList>
    </citation>
    <scope>NUCLEOTIDE SEQUENCE [LARGE SCALE GENOMIC DNA]</scope>
    <source>
        <strain evidence="6 7">114</strain>
    </source>
</reference>
<dbReference type="InterPro" id="IPR036390">
    <property type="entry name" value="WH_DNA-bd_sf"/>
</dbReference>
<gene>
    <name evidence="6" type="ORF">AOY20_14195</name>
</gene>
<evidence type="ECO:0000313" key="7">
    <source>
        <dbReference type="Proteomes" id="UP000064939"/>
    </source>
</evidence>
<dbReference type="Gene3D" id="1.10.10.10">
    <property type="entry name" value="Winged helix-like DNA-binding domain superfamily/Winged helix DNA-binding domain"/>
    <property type="match status" value="1"/>
</dbReference>